<dbReference type="AlphaFoldDB" id="X1EJX5"/>
<proteinExistence type="predicted"/>
<protein>
    <recommendedName>
        <fullName evidence="2">Periplasmic copper-binding protein NosD beta helix domain-containing protein</fullName>
    </recommendedName>
</protein>
<organism evidence="1">
    <name type="scientific">marine sediment metagenome</name>
    <dbReference type="NCBI Taxonomy" id="412755"/>
    <lineage>
        <taxon>unclassified sequences</taxon>
        <taxon>metagenomes</taxon>
        <taxon>ecological metagenomes</taxon>
    </lineage>
</organism>
<comment type="caution">
    <text evidence="1">The sequence shown here is derived from an EMBL/GenBank/DDBJ whole genome shotgun (WGS) entry which is preliminary data.</text>
</comment>
<evidence type="ECO:0000313" key="1">
    <source>
        <dbReference type="EMBL" id="GAH17419.1"/>
    </source>
</evidence>
<sequence>NGDCGNNNIFNNSFIDNGVDNAQDYGTNNQWDYGTIGNYWSDYEDIYVPPATNDGLIWNTSYQISGSSSSQDNYPCVYPFYYSEYAITFEISDEYLNTTIPFVEDNGLEINCSIVFVYTINWAYLCENSSGIFINRSMNFGVDGEWTYILDISGLSKGSEIIFSFYVNNSIGKISSNDNNGQNFSIIIGEFYPPSSNIVYQIQDTPNFVSNLTLFSINAVDEGNRPSGVHNISYK</sequence>
<accession>X1EJX5</accession>
<evidence type="ECO:0008006" key="2">
    <source>
        <dbReference type="Google" id="ProtNLM"/>
    </source>
</evidence>
<name>X1EJX5_9ZZZZ</name>
<feature type="non-terminal residue" evidence="1">
    <location>
        <position position="235"/>
    </location>
</feature>
<reference evidence="1" key="1">
    <citation type="journal article" date="2014" name="Front. Microbiol.">
        <title>High frequency of phylogenetically diverse reductive dehalogenase-homologous genes in deep subseafloor sedimentary metagenomes.</title>
        <authorList>
            <person name="Kawai M."/>
            <person name="Futagami T."/>
            <person name="Toyoda A."/>
            <person name="Takaki Y."/>
            <person name="Nishi S."/>
            <person name="Hori S."/>
            <person name="Arai W."/>
            <person name="Tsubouchi T."/>
            <person name="Morono Y."/>
            <person name="Uchiyama I."/>
            <person name="Ito T."/>
            <person name="Fujiyama A."/>
            <person name="Inagaki F."/>
            <person name="Takami H."/>
        </authorList>
    </citation>
    <scope>NUCLEOTIDE SEQUENCE</scope>
    <source>
        <strain evidence="1">Expedition CK06-06</strain>
    </source>
</reference>
<gene>
    <name evidence="1" type="ORF">S01H4_57030</name>
</gene>
<dbReference type="EMBL" id="BART01033125">
    <property type="protein sequence ID" value="GAH17419.1"/>
    <property type="molecule type" value="Genomic_DNA"/>
</dbReference>
<feature type="non-terminal residue" evidence="1">
    <location>
        <position position="1"/>
    </location>
</feature>